<dbReference type="Proteomes" id="UP001589670">
    <property type="component" value="Unassembled WGS sequence"/>
</dbReference>
<proteinExistence type="predicted"/>
<feature type="chain" id="PRO_5046908963" evidence="2">
    <location>
        <begin position="20"/>
        <end position="149"/>
    </location>
</feature>
<organism evidence="4 5">
    <name type="scientific">Roseovarius ramblicola</name>
    <dbReference type="NCBI Taxonomy" id="2022336"/>
    <lineage>
        <taxon>Bacteria</taxon>
        <taxon>Pseudomonadati</taxon>
        <taxon>Pseudomonadota</taxon>
        <taxon>Alphaproteobacteria</taxon>
        <taxon>Rhodobacterales</taxon>
        <taxon>Roseobacteraceae</taxon>
        <taxon>Roseovarius</taxon>
    </lineage>
</organism>
<evidence type="ECO:0000313" key="5">
    <source>
        <dbReference type="Proteomes" id="UP001589670"/>
    </source>
</evidence>
<reference evidence="4 5" key="1">
    <citation type="submission" date="2024-09" db="EMBL/GenBank/DDBJ databases">
        <authorList>
            <person name="Sun Q."/>
            <person name="Mori K."/>
        </authorList>
    </citation>
    <scope>NUCLEOTIDE SEQUENCE [LARGE SCALE GENOMIC DNA]</scope>
    <source>
        <strain evidence="4 5">CECT 9424</strain>
    </source>
</reference>
<evidence type="ECO:0000259" key="3">
    <source>
        <dbReference type="Pfam" id="PF13778"/>
    </source>
</evidence>
<name>A0ABV5HZ95_9RHOB</name>
<dbReference type="RefSeq" id="WP_377068980.1">
    <property type="nucleotide sequence ID" value="NZ_JBHMEC010000012.1"/>
</dbReference>
<dbReference type="EMBL" id="JBHMEC010000012">
    <property type="protein sequence ID" value="MFB9149753.1"/>
    <property type="molecule type" value="Genomic_DNA"/>
</dbReference>
<dbReference type="InterPro" id="IPR025232">
    <property type="entry name" value="DUF4174"/>
</dbReference>
<gene>
    <name evidence="4" type="ORF">ACFFU4_08335</name>
</gene>
<feature type="signal peptide" evidence="2">
    <location>
        <begin position="1"/>
        <end position="19"/>
    </location>
</feature>
<comment type="caution">
    <text evidence="4">The sequence shown here is derived from an EMBL/GenBank/DDBJ whole genome shotgun (WGS) entry which is preliminary data.</text>
</comment>
<keyword evidence="1 2" id="KW-0732">Signal</keyword>
<sequence>MKPLFALFFLVFAASPAAAQDTAPDADVPLIVSAQDVTPDEFLWIKRPLVVFADTPADPRYVEQMGYITDRLDALAVRDVVVVKDTDPAARSAWRQELHPRGFGLVLIGKDGEIYLRKPLPWQVREIVRSIDKLPARQREMREGQAGRS</sequence>
<feature type="domain" description="DUF4174" evidence="3">
    <location>
        <begin position="40"/>
        <end position="140"/>
    </location>
</feature>
<evidence type="ECO:0000313" key="4">
    <source>
        <dbReference type="EMBL" id="MFB9149753.1"/>
    </source>
</evidence>
<protein>
    <submittedName>
        <fullName evidence="4">DUF4174 domain-containing protein</fullName>
    </submittedName>
</protein>
<evidence type="ECO:0000256" key="2">
    <source>
        <dbReference type="SAM" id="SignalP"/>
    </source>
</evidence>
<accession>A0ABV5HZ95</accession>
<dbReference type="Pfam" id="PF13778">
    <property type="entry name" value="DUF4174"/>
    <property type="match status" value="1"/>
</dbReference>
<evidence type="ECO:0000256" key="1">
    <source>
        <dbReference type="ARBA" id="ARBA00022729"/>
    </source>
</evidence>
<keyword evidence="5" id="KW-1185">Reference proteome</keyword>